<reference evidence="2 3" key="1">
    <citation type="submission" date="2013-11" db="EMBL/GenBank/DDBJ databases">
        <title>The Genome Sequence of Phytophthora parasitica P10297.</title>
        <authorList>
            <consortium name="The Broad Institute Genomics Platform"/>
            <person name="Russ C."/>
            <person name="Tyler B."/>
            <person name="Panabieres F."/>
            <person name="Shan W."/>
            <person name="Tripathy S."/>
            <person name="Grunwald N."/>
            <person name="Machado M."/>
            <person name="Johnson C.S."/>
            <person name="Walker B."/>
            <person name="Young S.K."/>
            <person name="Zeng Q."/>
            <person name="Gargeya S."/>
            <person name="Fitzgerald M."/>
            <person name="Haas B."/>
            <person name="Abouelleil A."/>
            <person name="Allen A.W."/>
            <person name="Alvarado L."/>
            <person name="Arachchi H.M."/>
            <person name="Berlin A.M."/>
            <person name="Chapman S.B."/>
            <person name="Gainer-Dewar J."/>
            <person name="Goldberg J."/>
            <person name="Griggs A."/>
            <person name="Gujja S."/>
            <person name="Hansen M."/>
            <person name="Howarth C."/>
            <person name="Imamovic A."/>
            <person name="Ireland A."/>
            <person name="Larimer J."/>
            <person name="McCowan C."/>
            <person name="Murphy C."/>
            <person name="Pearson M."/>
            <person name="Poon T.W."/>
            <person name="Priest M."/>
            <person name="Roberts A."/>
            <person name="Saif S."/>
            <person name="Shea T."/>
            <person name="Sisk P."/>
            <person name="Sykes S."/>
            <person name="Wortman J."/>
            <person name="Nusbaum C."/>
            <person name="Birren B."/>
        </authorList>
    </citation>
    <scope>NUCLEOTIDE SEQUENCE [LARGE SCALE GENOMIC DNA]</scope>
    <source>
        <strain evidence="2 3">P10297</strain>
    </source>
</reference>
<proteinExistence type="predicted"/>
<organism evidence="2 3">
    <name type="scientific">Phytophthora nicotianae P10297</name>
    <dbReference type="NCBI Taxonomy" id="1317064"/>
    <lineage>
        <taxon>Eukaryota</taxon>
        <taxon>Sar</taxon>
        <taxon>Stramenopiles</taxon>
        <taxon>Oomycota</taxon>
        <taxon>Peronosporomycetes</taxon>
        <taxon>Peronosporales</taxon>
        <taxon>Peronosporaceae</taxon>
        <taxon>Phytophthora</taxon>
    </lineage>
</organism>
<feature type="compositionally biased region" description="Acidic residues" evidence="1">
    <location>
        <begin position="50"/>
        <end position="59"/>
    </location>
</feature>
<evidence type="ECO:0000256" key="1">
    <source>
        <dbReference type="SAM" id="MobiDB-lite"/>
    </source>
</evidence>
<gene>
    <name evidence="2" type="ORF">F442_14348</name>
</gene>
<dbReference type="Proteomes" id="UP000018948">
    <property type="component" value="Unassembled WGS sequence"/>
</dbReference>
<dbReference type="AlphaFoldDB" id="W2YVD9"/>
<feature type="region of interest" description="Disordered" evidence="1">
    <location>
        <begin position="1"/>
        <end position="64"/>
    </location>
</feature>
<protein>
    <submittedName>
        <fullName evidence="2">Uncharacterized protein</fullName>
    </submittedName>
</protein>
<accession>W2YVD9</accession>
<sequence>MEAGQGEASPPVPPAEGTQHSPSSDEESASEYVDSSDSNWSGGSVVDSITLDDDYETQESCEAVEVSEDDLSVYLVNESIAAKARRAGPDDAGISEDVRRKIDNTKTTATKVELMFERYMETLPAPRPNGEKIDQMHRKVRPFVPEQFHDDPLYAAPTPAEAAQRARLKRRADMAAEAKRIQEEHVDAPFFVDQLQGVMEDIEEARSSEAQRKKAVLLNEEEGAESFI</sequence>
<evidence type="ECO:0000313" key="2">
    <source>
        <dbReference type="EMBL" id="ETP37904.1"/>
    </source>
</evidence>
<comment type="caution">
    <text evidence="2">The sequence shown here is derived from an EMBL/GenBank/DDBJ whole genome shotgun (WGS) entry which is preliminary data.</text>
</comment>
<dbReference type="OrthoDB" id="119868at2759"/>
<name>W2YVD9_PHYNI</name>
<dbReference type="EMBL" id="ANIY01002982">
    <property type="protein sequence ID" value="ETP37904.1"/>
    <property type="molecule type" value="Genomic_DNA"/>
</dbReference>
<evidence type="ECO:0000313" key="3">
    <source>
        <dbReference type="Proteomes" id="UP000018948"/>
    </source>
</evidence>
<feature type="compositionally biased region" description="Polar residues" evidence="1">
    <location>
        <begin position="33"/>
        <end position="42"/>
    </location>
</feature>